<dbReference type="AlphaFoldDB" id="A0A915E7Z2"/>
<protein>
    <submittedName>
        <fullName evidence="2">Uncharacterized protein</fullName>
    </submittedName>
</protein>
<keyword evidence="1" id="KW-1185">Reference proteome</keyword>
<sequence length="253" mass="29431">MAVNNSLAIKTTSEQFLNFLPDILAFYTCWQLENIIMTTKITSQMATDILCNKPPRQIFSLSLIIDKEMVKCFVQKSMEDPKQEISTDKFLKSFGEDKNIRSQSTEIAFKFDCYAMQQFKESYLEINHLWKSQHLTIVINPCVNKKDIVFFQKMFLFESGLTQEAISLLIKDNTDSYPYLNPFEHGDLKECKNLTIYAPDAVFDSQEVVAFLHDNDNSTSEYTTEKELCFAFRENNEQYDVVYGLIRQLIQVS</sequence>
<organism evidence="1 2">
    <name type="scientific">Ditylenchus dipsaci</name>
    <dbReference type="NCBI Taxonomy" id="166011"/>
    <lineage>
        <taxon>Eukaryota</taxon>
        <taxon>Metazoa</taxon>
        <taxon>Ecdysozoa</taxon>
        <taxon>Nematoda</taxon>
        <taxon>Chromadorea</taxon>
        <taxon>Rhabditida</taxon>
        <taxon>Tylenchina</taxon>
        <taxon>Tylenchomorpha</taxon>
        <taxon>Sphaerularioidea</taxon>
        <taxon>Anguinidae</taxon>
        <taxon>Anguininae</taxon>
        <taxon>Ditylenchus</taxon>
    </lineage>
</organism>
<accession>A0A915E7Z2</accession>
<reference evidence="2" key="1">
    <citation type="submission" date="2022-11" db="UniProtKB">
        <authorList>
            <consortium name="WormBaseParasite"/>
        </authorList>
    </citation>
    <scope>IDENTIFICATION</scope>
</reference>
<evidence type="ECO:0000313" key="2">
    <source>
        <dbReference type="WBParaSite" id="jg3306"/>
    </source>
</evidence>
<name>A0A915E7Z2_9BILA</name>
<dbReference type="Proteomes" id="UP000887574">
    <property type="component" value="Unplaced"/>
</dbReference>
<proteinExistence type="predicted"/>
<evidence type="ECO:0000313" key="1">
    <source>
        <dbReference type="Proteomes" id="UP000887574"/>
    </source>
</evidence>
<dbReference type="WBParaSite" id="jg3306">
    <property type="protein sequence ID" value="jg3306"/>
    <property type="gene ID" value="jg3306"/>
</dbReference>